<evidence type="ECO:0000256" key="2">
    <source>
        <dbReference type="ARBA" id="ARBA00033477"/>
    </source>
</evidence>
<dbReference type="InterPro" id="IPR040434">
    <property type="entry name" value="TSAP1"/>
</dbReference>
<dbReference type="AlphaFoldDB" id="A0AAD9JSU1"/>
<evidence type="ECO:0000256" key="3">
    <source>
        <dbReference type="PROSITE-ProRule" id="PRU00176"/>
    </source>
</evidence>
<dbReference type="Proteomes" id="UP001208570">
    <property type="component" value="Unassembled WGS sequence"/>
</dbReference>
<keyword evidence="3" id="KW-0694">RNA-binding</keyword>
<comment type="similarity">
    <text evidence="1">Belongs to the RRM TRSPAP family.</text>
</comment>
<feature type="region of interest" description="Disordered" evidence="4">
    <location>
        <begin position="305"/>
        <end position="449"/>
    </location>
</feature>
<evidence type="ECO:0000313" key="6">
    <source>
        <dbReference type="EMBL" id="KAK2158301.1"/>
    </source>
</evidence>
<evidence type="ECO:0000256" key="4">
    <source>
        <dbReference type="SAM" id="MobiDB-lite"/>
    </source>
</evidence>
<comment type="caution">
    <text evidence="6">The sequence shown here is derived from an EMBL/GenBank/DDBJ whole genome shotgun (WGS) entry which is preliminary data.</text>
</comment>
<proteinExistence type="inferred from homology"/>
<feature type="compositionally biased region" description="Polar residues" evidence="4">
    <location>
        <begin position="404"/>
        <end position="413"/>
    </location>
</feature>
<feature type="region of interest" description="Disordered" evidence="4">
    <location>
        <begin position="106"/>
        <end position="125"/>
    </location>
</feature>
<dbReference type="CDD" id="cd12345">
    <property type="entry name" value="RRM2_SECp43_like"/>
    <property type="match status" value="1"/>
</dbReference>
<dbReference type="SUPFAM" id="SSF54928">
    <property type="entry name" value="RNA-binding domain, RBD"/>
    <property type="match status" value="1"/>
</dbReference>
<keyword evidence="7" id="KW-1185">Reference proteome</keyword>
<dbReference type="GO" id="GO:0003723">
    <property type="term" value="F:RNA binding"/>
    <property type="evidence" value="ECO:0007669"/>
    <property type="project" value="UniProtKB-UniRule"/>
</dbReference>
<evidence type="ECO:0000256" key="1">
    <source>
        <dbReference type="ARBA" id="ARBA00008920"/>
    </source>
</evidence>
<dbReference type="Pfam" id="PF00076">
    <property type="entry name" value="RRM_1"/>
    <property type="match status" value="2"/>
</dbReference>
<feature type="compositionally biased region" description="Basic residues" evidence="4">
    <location>
        <begin position="342"/>
        <end position="375"/>
    </location>
</feature>
<feature type="domain" description="RRM" evidence="5">
    <location>
        <begin position="520"/>
        <end position="599"/>
    </location>
</feature>
<evidence type="ECO:0000259" key="5">
    <source>
        <dbReference type="PROSITE" id="PS50102"/>
    </source>
</evidence>
<reference evidence="6" key="1">
    <citation type="journal article" date="2023" name="Mol. Biol. Evol.">
        <title>Third-Generation Sequencing Reveals the Adaptive Role of the Epigenome in Three Deep-Sea Polychaetes.</title>
        <authorList>
            <person name="Perez M."/>
            <person name="Aroh O."/>
            <person name="Sun Y."/>
            <person name="Lan Y."/>
            <person name="Juniper S.K."/>
            <person name="Young C.R."/>
            <person name="Angers B."/>
            <person name="Qian P.Y."/>
        </authorList>
    </citation>
    <scope>NUCLEOTIDE SEQUENCE</scope>
    <source>
        <strain evidence="6">P08H-3</strain>
    </source>
</reference>
<evidence type="ECO:0000313" key="7">
    <source>
        <dbReference type="Proteomes" id="UP001208570"/>
    </source>
</evidence>
<gene>
    <name evidence="6" type="ORF">LSH36_173g05049</name>
</gene>
<accession>A0AAD9JSU1</accession>
<dbReference type="EMBL" id="JAODUP010000173">
    <property type="protein sequence ID" value="KAK2158301.1"/>
    <property type="molecule type" value="Genomic_DNA"/>
</dbReference>
<dbReference type="SMART" id="SM00360">
    <property type="entry name" value="RRM"/>
    <property type="match status" value="1"/>
</dbReference>
<feature type="region of interest" description="Disordered" evidence="4">
    <location>
        <begin position="132"/>
        <end position="195"/>
    </location>
</feature>
<dbReference type="PANTHER" id="PTHR37457">
    <property type="entry name" value="TRNA SELENOCYSTEINE 1-ASSOCIATED PROTEIN 1-RELATED"/>
    <property type="match status" value="1"/>
</dbReference>
<sequence>MKNDNTPTSRVFHDVGDAVRGGDINIKGHSDLCWYDEGHMGSIGGDAMKDKDKLIMSHGEDCIEIKDGVCDLRRKGETHLVVGGQMCNARSSGKNVVANVNQHQKRLETGYKSKSPSKSRDCRPYSCEEVRCPSHDCSSRNQSRDMDDNHWKEDVGYDPHSRGATLELKQHSKDINERAHVKVSREDRSEKSHDRESVLSRAFINHERCTMSYKYDIESSSCHFSTTEPDSPNHIQPIQTIWTPRIKCRNSTLNQDADPDIGQTSDQARSVFDVRVEEVERGRLLIERHSRLAWPTMAAMVRNHSDKSQIGISKNLEDPDKREYCQGKKGCDGLEEPSGRHTPPHHRRSRSRRRRFQSRSSRRSWSKSGTRRSRSGSREMTLPSKNRSASRSRNASRKDEKVHSSVTDKISNCRSRHEHGSSKRSFTSDGKKDRAKGQGHYWSRRGSVSPELKRLRSRDDWMGYDRLPAGYCFVEFNDEEEARRAMLRLNGKIVPGSDPPTRFKLNQASFGREHLKDQEHSLFIGELSEDVDDFALYSAFHKKFNSVKAAKVVLDSEGHSRGFGFVRFSDEDEQKLALVEMNHYTGLGQKPIRVSTATAKRGGGNVYNYSSNMHQSYYPPYQNYSTPNYYNQPWWQAYQMPSYYNYGMDYGQTGQSQIEGLNEDGELEDPELEVDVEKANKEFMEQNEEVFIALENSRWHPIDNAMVTVDDIVVK</sequence>
<dbReference type="InterPro" id="IPR012677">
    <property type="entry name" value="Nucleotide-bd_a/b_plait_sf"/>
</dbReference>
<feature type="compositionally biased region" description="Low complexity" evidence="4">
    <location>
        <begin position="384"/>
        <end position="393"/>
    </location>
</feature>
<dbReference type="InterPro" id="IPR035979">
    <property type="entry name" value="RBD_domain_sf"/>
</dbReference>
<dbReference type="PROSITE" id="PS50102">
    <property type="entry name" value="RRM"/>
    <property type="match status" value="1"/>
</dbReference>
<dbReference type="Pfam" id="PF17654">
    <property type="entry name" value="Trnau1ap"/>
    <property type="match status" value="1"/>
</dbReference>
<protein>
    <recommendedName>
        <fullName evidence="2">tRNA selenocysteine-associated protein 1</fullName>
    </recommendedName>
</protein>
<dbReference type="Gene3D" id="3.30.70.330">
    <property type="match status" value="2"/>
</dbReference>
<feature type="compositionally biased region" description="Basic and acidic residues" evidence="4">
    <location>
        <begin position="315"/>
        <end position="332"/>
    </location>
</feature>
<dbReference type="InterPro" id="IPR000504">
    <property type="entry name" value="RRM_dom"/>
</dbReference>
<dbReference type="InterPro" id="IPR041085">
    <property type="entry name" value="TSAP1_C"/>
</dbReference>
<name>A0AAD9JSU1_9ANNE</name>
<feature type="compositionally biased region" description="Basic and acidic residues" evidence="4">
    <location>
        <begin position="132"/>
        <end position="161"/>
    </location>
</feature>
<dbReference type="PANTHER" id="PTHR37457:SF3">
    <property type="entry name" value="TRNA SELENOCYSTEINE-ASSOCIATED PROTEIN 1"/>
    <property type="match status" value="1"/>
</dbReference>
<organism evidence="6 7">
    <name type="scientific">Paralvinella palmiformis</name>
    <dbReference type="NCBI Taxonomy" id="53620"/>
    <lineage>
        <taxon>Eukaryota</taxon>
        <taxon>Metazoa</taxon>
        <taxon>Spiralia</taxon>
        <taxon>Lophotrochozoa</taxon>
        <taxon>Annelida</taxon>
        <taxon>Polychaeta</taxon>
        <taxon>Sedentaria</taxon>
        <taxon>Canalipalpata</taxon>
        <taxon>Terebellida</taxon>
        <taxon>Terebelliformia</taxon>
        <taxon>Alvinellidae</taxon>
        <taxon>Paralvinella</taxon>
    </lineage>
</organism>
<feature type="compositionally biased region" description="Basic and acidic residues" evidence="4">
    <location>
        <begin position="168"/>
        <end position="195"/>
    </location>
</feature>